<dbReference type="Pfam" id="PF01551">
    <property type="entry name" value="Peptidase_M23"/>
    <property type="match status" value="1"/>
</dbReference>
<dbReference type="EMBL" id="JANTEZ010000008">
    <property type="protein sequence ID" value="MCS5716106.1"/>
    <property type="molecule type" value="Genomic_DNA"/>
</dbReference>
<evidence type="ECO:0000313" key="4">
    <source>
        <dbReference type="Proteomes" id="UP001165580"/>
    </source>
</evidence>
<dbReference type="PANTHER" id="PTHR21666">
    <property type="entry name" value="PEPTIDASE-RELATED"/>
    <property type="match status" value="1"/>
</dbReference>
<feature type="region of interest" description="Disordered" evidence="1">
    <location>
        <begin position="1"/>
        <end position="42"/>
    </location>
</feature>
<dbReference type="RefSeq" id="WP_259487605.1">
    <property type="nucleotide sequence ID" value="NZ_JANTEZ010000008.1"/>
</dbReference>
<sequence>MTLTPPSDNPSAPLSRRALREQERAAEAAAKRRPAPATSTAVTTTAVATTAVAATTVAAARPAPAARRAPRKPRWQAVVAMSFAALLAAATSLSAIETSDSFAYTPEIEAAPAAQELLTSSGTAASVWRDGYGATTPEELAAAKAAARAAEVAAKVASIGFRTASTYTNNPDSAVQWPFPVGVPISDGFGPRSSPGGIGSTNHKGVDFTPGQGKPISAVASGVVRLVNGSDNGGLGVYVVVDHVIDGQNVSSWYGHMLSGSPVVSEGQAVVVGQQLGSVGNTGTSTGAHLHLEIHLDETPVDPIAWLTAHN</sequence>
<evidence type="ECO:0000256" key="1">
    <source>
        <dbReference type="SAM" id="MobiDB-lite"/>
    </source>
</evidence>
<feature type="compositionally biased region" description="Basic and acidic residues" evidence="1">
    <location>
        <begin position="18"/>
        <end position="30"/>
    </location>
</feature>
<dbReference type="InterPro" id="IPR050570">
    <property type="entry name" value="Cell_wall_metabolism_enzyme"/>
</dbReference>
<dbReference type="Proteomes" id="UP001165580">
    <property type="component" value="Unassembled WGS sequence"/>
</dbReference>
<name>A0ABT2GJ17_9MICO</name>
<reference evidence="3" key="1">
    <citation type="submission" date="2022-08" db="EMBL/GenBank/DDBJ databases">
        <authorList>
            <person name="Deng Y."/>
            <person name="Han X.-F."/>
            <person name="Zhang Y.-Q."/>
        </authorList>
    </citation>
    <scope>NUCLEOTIDE SEQUENCE</scope>
    <source>
        <strain evidence="3">CPCC 205716</strain>
    </source>
</reference>
<dbReference type="CDD" id="cd12797">
    <property type="entry name" value="M23_peptidase"/>
    <property type="match status" value="1"/>
</dbReference>
<dbReference type="PANTHER" id="PTHR21666:SF270">
    <property type="entry name" value="MUREIN HYDROLASE ACTIVATOR ENVC"/>
    <property type="match status" value="1"/>
</dbReference>
<keyword evidence="4" id="KW-1185">Reference proteome</keyword>
<proteinExistence type="predicted"/>
<gene>
    <name evidence="3" type="ORF">NVV95_16290</name>
</gene>
<evidence type="ECO:0000313" key="3">
    <source>
        <dbReference type="EMBL" id="MCS5716106.1"/>
    </source>
</evidence>
<dbReference type="SUPFAM" id="SSF51261">
    <property type="entry name" value="Duplicated hybrid motif"/>
    <property type="match status" value="1"/>
</dbReference>
<feature type="compositionally biased region" description="Polar residues" evidence="1">
    <location>
        <begin position="1"/>
        <end position="12"/>
    </location>
</feature>
<dbReference type="InterPro" id="IPR016047">
    <property type="entry name" value="M23ase_b-sheet_dom"/>
</dbReference>
<dbReference type="Gene3D" id="2.70.70.10">
    <property type="entry name" value="Glucose Permease (Domain IIA)"/>
    <property type="match status" value="1"/>
</dbReference>
<protein>
    <submittedName>
        <fullName evidence="3">M23 family metallopeptidase</fullName>
    </submittedName>
</protein>
<accession>A0ABT2GJ17</accession>
<comment type="caution">
    <text evidence="3">The sequence shown here is derived from an EMBL/GenBank/DDBJ whole genome shotgun (WGS) entry which is preliminary data.</text>
</comment>
<evidence type="ECO:0000259" key="2">
    <source>
        <dbReference type="Pfam" id="PF01551"/>
    </source>
</evidence>
<organism evidence="3 4">
    <name type="scientific">Herbiconiux gentiana</name>
    <dbReference type="NCBI Taxonomy" id="2970912"/>
    <lineage>
        <taxon>Bacteria</taxon>
        <taxon>Bacillati</taxon>
        <taxon>Actinomycetota</taxon>
        <taxon>Actinomycetes</taxon>
        <taxon>Micrococcales</taxon>
        <taxon>Microbacteriaceae</taxon>
        <taxon>Herbiconiux</taxon>
    </lineage>
</organism>
<feature type="domain" description="M23ase beta-sheet core" evidence="2">
    <location>
        <begin position="202"/>
        <end position="303"/>
    </location>
</feature>
<dbReference type="InterPro" id="IPR011055">
    <property type="entry name" value="Dup_hybrid_motif"/>
</dbReference>